<keyword evidence="1" id="KW-0614">Plasmid</keyword>
<name>A0A347WGR6_9PROT</name>
<reference evidence="1 2" key="1">
    <citation type="submission" date="2017-08" db="EMBL/GenBank/DDBJ databases">
        <title>Complete genome sequence of Gluconacetobacter saccharivorans CV1 isolated from Fermented Vinegar.</title>
        <authorList>
            <person name="Kim S.-Y."/>
        </authorList>
    </citation>
    <scope>NUCLEOTIDE SEQUENCE [LARGE SCALE GENOMIC DNA]</scope>
    <source>
        <strain evidence="1 2">CV1</strain>
        <plasmid evidence="1 2">unnamed2</plasmid>
    </source>
</reference>
<keyword evidence="2" id="KW-1185">Reference proteome</keyword>
<evidence type="ECO:0000313" key="1">
    <source>
        <dbReference type="EMBL" id="AXY24059.1"/>
    </source>
</evidence>
<dbReference type="EMBL" id="CP023038">
    <property type="protein sequence ID" value="AXY24059.1"/>
    <property type="molecule type" value="Genomic_DNA"/>
</dbReference>
<dbReference type="AlphaFoldDB" id="A0A347WGR6"/>
<gene>
    <name evidence="1" type="ORF">CD178_03315</name>
</gene>
<geneLocation type="plasmid" evidence="1 2">
    <name>unnamed2</name>
</geneLocation>
<dbReference type="KEGG" id="ksc:CD178_03315"/>
<organism evidence="1 2">
    <name type="scientific">Komagataeibacter saccharivorans</name>
    <dbReference type="NCBI Taxonomy" id="265959"/>
    <lineage>
        <taxon>Bacteria</taxon>
        <taxon>Pseudomonadati</taxon>
        <taxon>Pseudomonadota</taxon>
        <taxon>Alphaproteobacteria</taxon>
        <taxon>Acetobacterales</taxon>
        <taxon>Acetobacteraceae</taxon>
        <taxon>Komagataeibacter</taxon>
    </lineage>
</organism>
<sequence>MRLACECGQCMLRQRRHAFARPGHCTKQAGSVRRFGLKLLFFWSKDVCFMAKKPVPPIEPDDWDDDEAGFLLPLEPPPPVRDPTDLRPHTRQLADLLRARFPDRWIGVEIGTLPLRCEDDLFSDFIDLGDGLGVRLDYDPEEPERVLWISAGNRDHGGEPLDFPRDSEACRGRMLSTGEIAELLDFLDREAAY</sequence>
<protein>
    <submittedName>
        <fullName evidence="1">Uncharacterized protein</fullName>
    </submittedName>
</protein>
<dbReference type="Proteomes" id="UP000264120">
    <property type="component" value="Plasmid unnamed2"/>
</dbReference>
<evidence type="ECO:0000313" key="2">
    <source>
        <dbReference type="Proteomes" id="UP000264120"/>
    </source>
</evidence>
<accession>A0A347WGR6</accession>
<proteinExistence type="predicted"/>